<dbReference type="Proteomes" id="UP001162024">
    <property type="component" value="Segment"/>
</dbReference>
<feature type="compositionally biased region" description="Low complexity" evidence="1">
    <location>
        <begin position="514"/>
        <end position="530"/>
    </location>
</feature>
<gene>
    <name evidence="2" type="primary">E35</name>
</gene>
<reference evidence="2" key="3">
    <citation type="journal article" date="2014" name="J. Virol.">
        <title>Comparative genome analysis of four elephant endotheliotropic herpesviruses, EEHV3, EEHV4, EEHV5, and EEHV6, from cases of hemorrhagic disease or viremia.</title>
        <authorList>
            <person name="Zong JC"/>
            <person name="Latimer EM"/>
            <person name="Long SY"/>
            <person name="Richman LK"/>
            <person name="Heaggans SY"/>
            <person name="Hayward GS."/>
        </authorList>
    </citation>
    <scope>NUCLEOTIDE SEQUENCE</scope>
    <source>
        <strain evidence="2">Nyah NAP97</strain>
    </source>
</reference>
<feature type="compositionally biased region" description="Low complexity" evidence="1">
    <location>
        <begin position="224"/>
        <end position="256"/>
    </location>
</feature>
<evidence type="ECO:0000313" key="2">
    <source>
        <dbReference type="EMBL" id="QOE74416.1"/>
    </source>
</evidence>
<dbReference type="KEGG" id="vg:80541533"/>
<feature type="region of interest" description="Disordered" evidence="1">
    <location>
        <begin position="634"/>
        <end position="742"/>
    </location>
</feature>
<organism evidence="2 3">
    <name type="scientific">Elephant endotheliotropic herpesvirus 3A</name>
    <dbReference type="NCBI Taxonomy" id="1329409"/>
    <lineage>
        <taxon>Viruses</taxon>
        <taxon>Duplodnaviria</taxon>
        <taxon>Heunggongvirae</taxon>
        <taxon>Peploviricota</taxon>
        <taxon>Herviviricetes</taxon>
        <taxon>Herpesvirales</taxon>
        <taxon>Orthoherpesviridae</taxon>
        <taxon>Betaherpesvirinae</taxon>
        <taxon>Proboscivirus</taxon>
        <taxon>Elephant endotheliotropic herpesvirus 3</taxon>
    </lineage>
</organism>
<reference evidence="2" key="2">
    <citation type="journal article" date="2013" name="Genome Announc.">
        <title>Complete Genome Sequence of Elephant Endotheliotropic Herpesvirus 1A.</title>
        <authorList>
            <person name="Ling P.D."/>
            <person name="Reid J.G."/>
            <person name="Qin X."/>
            <person name="Muzny D.M."/>
            <person name="Gibbs R."/>
            <person name="Petrosino J."/>
            <person name="Peng R."/>
            <person name="Zong J.C."/>
            <person name="Heaggans S.Y."/>
            <person name="Hayward G.S."/>
        </authorList>
    </citation>
    <scope>NUCLEOTIDE SEQUENCE</scope>
    <source>
        <strain evidence="2">Nyah NAP97</strain>
    </source>
</reference>
<keyword evidence="3" id="KW-1185">Reference proteome</keyword>
<feature type="compositionally biased region" description="Low complexity" evidence="1">
    <location>
        <begin position="634"/>
        <end position="647"/>
    </location>
</feature>
<feature type="compositionally biased region" description="Low complexity" evidence="1">
    <location>
        <begin position="581"/>
        <end position="595"/>
    </location>
</feature>
<reference evidence="2" key="4">
    <citation type="journal article" date="2016" name="ILAR J">
        <title>Review of Elephant Endotheliotropic Herpesviruses and Acute Hemorrhagic Disease.</title>
        <authorList>
            <person name="Long S.Y."/>
            <person name="Latimer E.M."/>
            <person name="Hayward G.S."/>
        </authorList>
    </citation>
    <scope>NUCLEOTIDE SEQUENCE</scope>
    <source>
        <strain evidence="2">Nyah NAP97</strain>
    </source>
</reference>
<reference evidence="2" key="1">
    <citation type="journal article" date="2009" name="Vet. Pathol.">
        <title>Clinico-pathologic features of fatal disease attributed to new variants of endotheliotropic herpesviruses in two Asian elephants (Elephas maximus).</title>
        <authorList>
            <person name="Garner M.M."/>
            <person name="Helmick K."/>
            <person name="Ochsenreiter J."/>
            <person name="Richman L.K."/>
            <person name="Latimer E."/>
            <person name="Wise A.G."/>
            <person name="Maes R.K."/>
            <person name="Kiupel M."/>
            <person name="Nordhausen R.W."/>
            <person name="Zong J.C."/>
            <person name="Hayward G.S."/>
        </authorList>
    </citation>
    <scope>NUCLEOTIDE SEQUENCE</scope>
    <source>
        <strain evidence="2">Nyah NAP97</strain>
    </source>
</reference>
<feature type="compositionally biased region" description="Low complexity" evidence="1">
    <location>
        <begin position="659"/>
        <end position="681"/>
    </location>
</feature>
<feature type="compositionally biased region" description="Low complexity" evidence="1">
    <location>
        <begin position="432"/>
        <end position="452"/>
    </location>
</feature>
<reference evidence="2" key="7">
    <citation type="submission" date="2019-08" db="EMBL/GenBank/DDBJ databases">
        <title>Complete Genome Assembly and Annotation of EEHV3A the First Example of a GC-Branch African Elephant Endotheliotrophic Herpesvirus Associated with Lethal Hemorrhagic Disease.</title>
        <authorList>
            <person name="Tan J."/>
            <person name="Ling P.D."/>
            <person name="Worley K."/>
            <person name="Proudfoot J."/>
            <person name="Bowman M."/>
            <person name="Qin X."/>
            <person name="Latimer E.M."/>
            <person name="Holder K."/>
            <person name="Fayette M."/>
            <person name="Nodolf S."/>
            <person name="Heaggans S.Y."/>
            <person name="Zong J.-C."/>
            <person name="Pearson V.R."/>
            <person name="Hayward G.S."/>
        </authorList>
    </citation>
    <scope>NUCLEOTIDE SEQUENCE</scope>
    <source>
        <strain evidence="2">Nyah NAP97</strain>
    </source>
</reference>
<reference evidence="2" key="5">
    <citation type="journal article" date="2016" name="MSphere">
        <title>Complete Genome Sequence of Elephant Endotheliotropic Herpesvirus 4, the First Example of a GC-Rich Branch Proboscivirus.</title>
        <authorList>
            <person name="Ling P.D."/>
            <person name="Long S.Y."/>
            <person name="Fuery A."/>
            <person name="Peng R.S."/>
            <person name="Heaggans S.Y."/>
            <person name="Qin X."/>
            <person name="Worley K.C."/>
            <person name="Dugan S."/>
            <person name="Hayward G.S."/>
        </authorList>
    </citation>
    <scope>NUCLEOTIDE SEQUENCE</scope>
    <source>
        <strain evidence="2">Nyah NAP97</strain>
    </source>
</reference>
<evidence type="ECO:0000313" key="3">
    <source>
        <dbReference type="Proteomes" id="UP001162024"/>
    </source>
</evidence>
<feature type="region of interest" description="Disordered" evidence="1">
    <location>
        <begin position="224"/>
        <end position="259"/>
    </location>
</feature>
<feature type="compositionally biased region" description="Pro residues" evidence="1">
    <location>
        <begin position="599"/>
        <end position="610"/>
    </location>
</feature>
<reference evidence="2" key="6">
    <citation type="journal article" date="2016" name="MSphere">
        <title>Comparison of the Gene Coding Contents and Other Unusual Features of the GC-Rich and AT-Rich Branch Probosciviruses.</title>
        <authorList>
            <person name="Ling P.D."/>
            <person name="Long S.Y."/>
            <person name="Zong J.C."/>
            <person name="Heaggans S.Y."/>
            <person name="Qin X."/>
            <person name="Hayward G.S."/>
        </authorList>
    </citation>
    <scope>NUCLEOTIDE SEQUENCE</scope>
    <source>
        <strain evidence="2">Nyah NAP97</strain>
    </source>
</reference>
<feature type="region of interest" description="Disordered" evidence="1">
    <location>
        <begin position="377"/>
        <end position="615"/>
    </location>
</feature>
<feature type="compositionally biased region" description="Low complexity" evidence="1">
    <location>
        <begin position="701"/>
        <end position="717"/>
    </location>
</feature>
<accession>A0A866VSL0</accession>
<feature type="compositionally biased region" description="Polar residues" evidence="1">
    <location>
        <begin position="500"/>
        <end position="512"/>
    </location>
</feature>
<name>A0A866VSL0_9BETA</name>
<protein>
    <submittedName>
        <fullName evidence="2">Protein ORF-A</fullName>
    </submittedName>
</protein>
<proteinExistence type="predicted"/>
<dbReference type="GeneID" id="80541533"/>
<evidence type="ECO:0000256" key="1">
    <source>
        <dbReference type="SAM" id="MobiDB-lite"/>
    </source>
</evidence>
<sequence>MMKYRFSSNSVTVWVNACRDGFFLCESATLAEAHGMSDPEKAKFYSYHAQMRNVMCSTMLTPYYNAGNGTNKDGGAHFEPLLEIQLQRCKKYRREEMVYFLASMRAACKTYADIKGIGVLHNQVINLETYIMSLFEEEKRVFNALCSVDDAQLYAGIGAVNHHAMKLARNTINTFKSRVYRNALNRHLHLDIEFMLPFNMSTVVKANDSKFLLNGVHTVATPASAATTAPSDDNPHGRSSSSEGAVVAAATTTNDAASDRSRAAASAQIVYKEQTLLESDACASNNDAFSVADPCNGKGLIDNIHAFYNPVTNGLAHVKIKLKTSPPQIISIYLPTSRNAAPMESSSAKWNFPLNLTKRAADDSDVDYGEDRIQLKKLKTYSKHDNNNSGSGGNHEAQKQQQHSSPSATPPSGCGEVLRMDKDHHPRRDGDSGTAASPDSSTSTTTPTTAAGAPGGHQPRATSEDDPPTARKPVFAATALPKTTNAAGAPQTRTPRRITLLNSRPLSDSTNAHLLPRPASAPTAPLSLSSQQTAAMGVPQHSSTPGTRPPCEGGGGSSKGASVATQHAANVATVRPQPQKPSSLPVPLLGPSNGSAVQTPPPQQQPPLPALTPSSALLRDHSYTPLQHLLAAASAQQHQVAPGGVPTPVFPSPPPLQRQQQISEASYAAAAAPAQQAVASSTTDFGDPMLPAMSQTGGGSSSCTETGGAFPSSSSSSPPAPNPQVTPGHEDDNDDPIASFLGDPDLQSYLDALIEETSPENLLSINNSSIEWLLEGFNDNNNSATEPSSTTNVDFGLDLDNLEEALMSIQQLNDQYGFCV</sequence>
<dbReference type="RefSeq" id="YP_010802750.1">
    <property type="nucleotide sequence ID" value="NC_077039.1"/>
</dbReference>
<dbReference type="EMBL" id="MN373268">
    <property type="protein sequence ID" value="QOE74416.1"/>
    <property type="molecule type" value="Genomic_DNA"/>
</dbReference>
<feature type="compositionally biased region" description="Basic and acidic residues" evidence="1">
    <location>
        <begin position="418"/>
        <end position="431"/>
    </location>
</feature>